<sequence>MEVIVIAGKQPPSEYSRNLQSLLESRHLLKSELPFPDDVIEWHIQKGLIKAEKPIEETTKGFVCKRCGQDQQVLFARYPCYACNKQCVYCRSCVMMGRVSECTPLLTWKGGDQSKWPPVQMVWEGILSAGQEKAARSIIEAIRKKEELLIWAVCGSGKTEILFQGIEFALNHGLRVCIATPRTDVVLELAPRVKKAFEGAEIAALYGGSPDRGMLSPLMISTTHQLFRYKEAFDVMIVDEVDAFPYSYDQTLQYAVEKAGKRQSARIYLTATPSREMKKRAESGRLKAAHIPARYHRKPLPEPSFTWCGNWKKSLKRHIIPLAVKRWLFKHKEQKQPVFLFVPSIPALKSVVPLLKKEHFQSEGVYADDPDRNEKVKRFRDGTLDILVTTTILERGVTVKKAQVGVLGAESAVFDESALVQISGRAGRHPQYTTGDVRFFHFGKTANMVAARRHIRRMNKMALLENLVD</sequence>
<dbReference type="InterPro" id="IPR006935">
    <property type="entry name" value="Helicase/UvrB_N"/>
</dbReference>
<dbReference type="GO" id="GO:0005524">
    <property type="term" value="F:ATP binding"/>
    <property type="evidence" value="ECO:0007669"/>
    <property type="project" value="UniProtKB-KW"/>
</dbReference>
<dbReference type="CDD" id="cd17925">
    <property type="entry name" value="DEXDc_ComFA"/>
    <property type="match status" value="1"/>
</dbReference>
<dbReference type="GO" id="GO:0006302">
    <property type="term" value="P:double-strand break repair"/>
    <property type="evidence" value="ECO:0007669"/>
    <property type="project" value="TreeGrafter"/>
</dbReference>
<dbReference type="PROSITE" id="PS51194">
    <property type="entry name" value="HELICASE_CTER"/>
    <property type="match status" value="1"/>
</dbReference>
<dbReference type="SMART" id="SM00487">
    <property type="entry name" value="DEXDc"/>
    <property type="match status" value="1"/>
</dbReference>
<evidence type="ECO:0000313" key="4">
    <source>
        <dbReference type="EMBL" id="KRT90392.1"/>
    </source>
</evidence>
<dbReference type="GO" id="GO:0043138">
    <property type="term" value="F:3'-5' DNA helicase activity"/>
    <property type="evidence" value="ECO:0007669"/>
    <property type="project" value="TreeGrafter"/>
</dbReference>
<evidence type="ECO:0000313" key="5">
    <source>
        <dbReference type="Proteomes" id="UP000036168"/>
    </source>
</evidence>
<reference evidence="4 5" key="1">
    <citation type="journal article" date="2015" name="Int. J. Syst. Evol. Microbiol.">
        <title>Bacillus glycinifermentans sp. nov., isolated from fermented soybean paste.</title>
        <authorList>
            <person name="Kim S.J."/>
            <person name="Dunlap C.A."/>
            <person name="Kwon S.W."/>
            <person name="Rooney A.P."/>
        </authorList>
    </citation>
    <scope>NUCLEOTIDE SEQUENCE [LARGE SCALE GENOMIC DNA]</scope>
    <source>
        <strain evidence="4 5">GO-13</strain>
    </source>
</reference>
<dbReference type="InterPro" id="IPR001650">
    <property type="entry name" value="Helicase_C-like"/>
</dbReference>
<keyword evidence="3" id="KW-0238">DNA-binding</keyword>
<dbReference type="GO" id="GO:0006310">
    <property type="term" value="P:DNA recombination"/>
    <property type="evidence" value="ECO:0007669"/>
    <property type="project" value="TreeGrafter"/>
</dbReference>
<proteinExistence type="predicted"/>
<dbReference type="EMBL" id="LECW02000045">
    <property type="protein sequence ID" value="KRT90392.1"/>
    <property type="molecule type" value="Genomic_DNA"/>
</dbReference>
<dbReference type="InterPro" id="IPR014001">
    <property type="entry name" value="Helicase_ATP-bd"/>
</dbReference>
<dbReference type="STRING" id="1664069.BGLY_4187"/>
<dbReference type="Proteomes" id="UP000036168">
    <property type="component" value="Unassembled WGS sequence"/>
</dbReference>
<dbReference type="FunFam" id="3.40.50.300:FF:001736">
    <property type="entry name" value="COMF operon protein 1"/>
    <property type="match status" value="1"/>
</dbReference>
<dbReference type="InterPro" id="IPR027417">
    <property type="entry name" value="P-loop_NTPase"/>
</dbReference>
<protein>
    <submittedName>
        <fullName evidence="4">Competence protein ComF</fullName>
    </submittedName>
</protein>
<gene>
    <name evidence="4" type="ORF">AB447_207385</name>
</gene>
<dbReference type="SMART" id="SM00490">
    <property type="entry name" value="HELICc"/>
    <property type="match status" value="1"/>
</dbReference>
<dbReference type="GO" id="GO:0016787">
    <property type="term" value="F:hydrolase activity"/>
    <property type="evidence" value="ECO:0007669"/>
    <property type="project" value="InterPro"/>
</dbReference>
<dbReference type="Gene3D" id="3.40.50.300">
    <property type="entry name" value="P-loop containing nucleotide triphosphate hydrolases"/>
    <property type="match status" value="2"/>
</dbReference>
<name>A0A0T6BKQ3_9BACI</name>
<organism evidence="4 5">
    <name type="scientific">Bacillus glycinifermentans</name>
    <dbReference type="NCBI Taxonomy" id="1664069"/>
    <lineage>
        <taxon>Bacteria</taxon>
        <taxon>Bacillati</taxon>
        <taxon>Bacillota</taxon>
        <taxon>Bacilli</taxon>
        <taxon>Bacillales</taxon>
        <taxon>Bacillaceae</taxon>
        <taxon>Bacillus</taxon>
    </lineage>
</organism>
<dbReference type="SUPFAM" id="SSF52540">
    <property type="entry name" value="P-loop containing nucleoside triphosphate hydrolases"/>
    <property type="match status" value="1"/>
</dbReference>
<dbReference type="GO" id="GO:0006270">
    <property type="term" value="P:DNA replication initiation"/>
    <property type="evidence" value="ECO:0007669"/>
    <property type="project" value="TreeGrafter"/>
</dbReference>
<dbReference type="PANTHER" id="PTHR30580:SF1">
    <property type="entry name" value="COMF OPERON PROTEIN 1"/>
    <property type="match status" value="1"/>
</dbReference>
<dbReference type="Pfam" id="PF00271">
    <property type="entry name" value="Helicase_C"/>
    <property type="match status" value="1"/>
</dbReference>
<dbReference type="PROSITE" id="PS51192">
    <property type="entry name" value="HELICASE_ATP_BIND_1"/>
    <property type="match status" value="1"/>
</dbReference>
<keyword evidence="2" id="KW-0067">ATP-binding</keyword>
<dbReference type="AlphaFoldDB" id="A0A0T6BKQ3"/>
<comment type="caution">
    <text evidence="4">The sequence shown here is derived from an EMBL/GenBank/DDBJ whole genome shotgun (WGS) entry which is preliminary data.</text>
</comment>
<dbReference type="GO" id="GO:0003677">
    <property type="term" value="F:DNA binding"/>
    <property type="evidence" value="ECO:0007669"/>
    <property type="project" value="UniProtKB-KW"/>
</dbReference>
<dbReference type="Pfam" id="PF04851">
    <property type="entry name" value="ResIII"/>
    <property type="match status" value="1"/>
</dbReference>
<keyword evidence="1" id="KW-0547">Nucleotide-binding</keyword>
<evidence type="ECO:0000256" key="3">
    <source>
        <dbReference type="ARBA" id="ARBA00023125"/>
    </source>
</evidence>
<dbReference type="OrthoDB" id="2077914at2"/>
<dbReference type="PANTHER" id="PTHR30580">
    <property type="entry name" value="PRIMOSOMAL PROTEIN N"/>
    <property type="match status" value="1"/>
</dbReference>
<evidence type="ECO:0000256" key="1">
    <source>
        <dbReference type="ARBA" id="ARBA00022741"/>
    </source>
</evidence>
<accession>A0A0T6BKQ3</accession>
<evidence type="ECO:0000256" key="2">
    <source>
        <dbReference type="ARBA" id="ARBA00022840"/>
    </source>
</evidence>
<dbReference type="RefSeq" id="WP_057957755.1">
    <property type="nucleotide sequence ID" value="NZ_CP023481.1"/>
</dbReference>